<evidence type="ECO:0000313" key="1">
    <source>
        <dbReference type="EMBL" id="KAI4470570.1"/>
    </source>
</evidence>
<sequence>MAAKQLWQSKYRFPTVVGVVDCTHIGILKPNRHGDEYVNRKGHPTLNVQATCDAREMFTSVDVSWPGSVHDSRIWRNSQIRVRLQNKNNVVLLADDGYGIEPWLMTPFRNPAPSPELNYNKHLKKRVIIERCFGQVKRRFPILQCLLSETGKCAKNSYCLYCAS</sequence>
<comment type="caution">
    <text evidence="1">The sequence shown here is derived from an EMBL/GenBank/DDBJ whole genome shotgun (WGS) entry which is preliminary data.</text>
</comment>
<protein>
    <submittedName>
        <fullName evidence="1">Uncharacterized protein</fullName>
    </submittedName>
</protein>
<dbReference type="Proteomes" id="UP001056778">
    <property type="component" value="Chromosome 1"/>
</dbReference>
<accession>A0ACB9TUP9</accession>
<name>A0ACB9TUP9_HOLOL</name>
<reference evidence="1" key="1">
    <citation type="submission" date="2022-04" db="EMBL/GenBank/DDBJ databases">
        <title>Chromosome-scale genome assembly of Holotrichia oblita Faldermann.</title>
        <authorList>
            <person name="Rongchong L."/>
        </authorList>
    </citation>
    <scope>NUCLEOTIDE SEQUENCE</scope>
    <source>
        <strain evidence="1">81SQS9</strain>
    </source>
</reference>
<gene>
    <name evidence="1" type="ORF">MML48_1g02359</name>
</gene>
<evidence type="ECO:0000313" key="2">
    <source>
        <dbReference type="Proteomes" id="UP001056778"/>
    </source>
</evidence>
<organism evidence="1 2">
    <name type="scientific">Holotrichia oblita</name>
    <name type="common">Chafer beetle</name>
    <dbReference type="NCBI Taxonomy" id="644536"/>
    <lineage>
        <taxon>Eukaryota</taxon>
        <taxon>Metazoa</taxon>
        <taxon>Ecdysozoa</taxon>
        <taxon>Arthropoda</taxon>
        <taxon>Hexapoda</taxon>
        <taxon>Insecta</taxon>
        <taxon>Pterygota</taxon>
        <taxon>Neoptera</taxon>
        <taxon>Endopterygota</taxon>
        <taxon>Coleoptera</taxon>
        <taxon>Polyphaga</taxon>
        <taxon>Scarabaeiformia</taxon>
        <taxon>Scarabaeidae</taxon>
        <taxon>Melolonthinae</taxon>
        <taxon>Holotrichia</taxon>
    </lineage>
</organism>
<dbReference type="EMBL" id="CM043015">
    <property type="protein sequence ID" value="KAI4470570.1"/>
    <property type="molecule type" value="Genomic_DNA"/>
</dbReference>
<proteinExistence type="predicted"/>
<keyword evidence="2" id="KW-1185">Reference proteome</keyword>